<protein>
    <submittedName>
        <fullName evidence="1">Uncharacterized protein</fullName>
    </submittedName>
</protein>
<evidence type="ECO:0000313" key="1">
    <source>
        <dbReference type="EMBL" id="KKN20704.1"/>
    </source>
</evidence>
<proteinExistence type="predicted"/>
<reference evidence="1" key="1">
    <citation type="journal article" date="2015" name="Nature">
        <title>Complex archaea that bridge the gap between prokaryotes and eukaryotes.</title>
        <authorList>
            <person name="Spang A."/>
            <person name="Saw J.H."/>
            <person name="Jorgensen S.L."/>
            <person name="Zaremba-Niedzwiedzka K."/>
            <person name="Martijn J."/>
            <person name="Lind A.E."/>
            <person name="van Eijk R."/>
            <person name="Schleper C."/>
            <person name="Guy L."/>
            <person name="Ettema T.J."/>
        </authorList>
    </citation>
    <scope>NUCLEOTIDE SEQUENCE</scope>
</reference>
<name>A0A0F9NS21_9ZZZZ</name>
<organism evidence="1">
    <name type="scientific">marine sediment metagenome</name>
    <dbReference type="NCBI Taxonomy" id="412755"/>
    <lineage>
        <taxon>unclassified sequences</taxon>
        <taxon>metagenomes</taxon>
        <taxon>ecological metagenomes</taxon>
    </lineage>
</organism>
<dbReference type="AlphaFoldDB" id="A0A0F9NS21"/>
<dbReference type="EMBL" id="LAZR01003216">
    <property type="protein sequence ID" value="KKN20704.1"/>
    <property type="molecule type" value="Genomic_DNA"/>
</dbReference>
<comment type="caution">
    <text evidence="1">The sequence shown here is derived from an EMBL/GenBank/DDBJ whole genome shotgun (WGS) entry which is preliminary data.</text>
</comment>
<gene>
    <name evidence="1" type="ORF">LCGC14_0932760</name>
</gene>
<sequence length="116" mass="13254">MIIDMFDDKVYGFCLACKNWNVYRINENTMGCVDCECEMGFGIRVDHFPIREDTTHISPPEKIAIVINSSWVPWYYEGCTCAASGHPPCSWCMSLSEEEVEILDNGGQEAVLEYRK</sequence>
<accession>A0A0F9NS21</accession>